<evidence type="ECO:0008006" key="4">
    <source>
        <dbReference type="Google" id="ProtNLM"/>
    </source>
</evidence>
<feature type="transmembrane region" description="Helical" evidence="1">
    <location>
        <begin position="109"/>
        <end position="132"/>
    </location>
</feature>
<proteinExistence type="predicted"/>
<reference evidence="2 3" key="1">
    <citation type="submission" date="2013-08" db="EMBL/GenBank/DDBJ databases">
        <authorList>
            <person name="Huang J."/>
            <person name="Wang G."/>
        </authorList>
    </citation>
    <scope>NUCLEOTIDE SEQUENCE [LARGE SCALE GENOMIC DNA]</scope>
    <source>
        <strain evidence="2 3">JSM 076056</strain>
    </source>
</reference>
<dbReference type="InterPro" id="IPR021683">
    <property type="entry name" value="DUF3267"/>
</dbReference>
<comment type="caution">
    <text evidence="2">The sequence shown here is derived from an EMBL/GenBank/DDBJ whole genome shotgun (WGS) entry which is preliminary data.</text>
</comment>
<dbReference type="AlphaFoldDB" id="A0A0A5GMZ9"/>
<organism evidence="2 3">
    <name type="scientific">Pontibacillus halophilus JSM 076056 = DSM 19796</name>
    <dbReference type="NCBI Taxonomy" id="1385510"/>
    <lineage>
        <taxon>Bacteria</taxon>
        <taxon>Bacillati</taxon>
        <taxon>Bacillota</taxon>
        <taxon>Bacilli</taxon>
        <taxon>Bacillales</taxon>
        <taxon>Bacillaceae</taxon>
        <taxon>Pontibacillus</taxon>
    </lineage>
</organism>
<feature type="transmembrane region" description="Helical" evidence="1">
    <location>
        <begin position="138"/>
        <end position="160"/>
    </location>
</feature>
<evidence type="ECO:0000313" key="3">
    <source>
        <dbReference type="Proteomes" id="UP000030528"/>
    </source>
</evidence>
<keyword evidence="3" id="KW-1185">Reference proteome</keyword>
<keyword evidence="1" id="KW-0472">Membrane</keyword>
<feature type="transmembrane region" description="Helical" evidence="1">
    <location>
        <begin position="20"/>
        <end position="41"/>
    </location>
</feature>
<dbReference type="eggNOG" id="ENOG502ZR52">
    <property type="taxonomic scope" value="Bacteria"/>
</dbReference>
<dbReference type="Proteomes" id="UP000030528">
    <property type="component" value="Unassembled WGS sequence"/>
</dbReference>
<dbReference type="RefSeq" id="WP_036769502.1">
    <property type="nucleotide sequence ID" value="NZ_AULI01000007.1"/>
</dbReference>
<evidence type="ECO:0000256" key="1">
    <source>
        <dbReference type="SAM" id="Phobius"/>
    </source>
</evidence>
<dbReference type="EMBL" id="AVPE01000005">
    <property type="protein sequence ID" value="KGX92603.1"/>
    <property type="molecule type" value="Genomic_DNA"/>
</dbReference>
<sequence length="184" mass="21247">MNLNCWKTVNINKDFGSDRIFMVSFLLGTFSFMFLYVPFSMIHHQPALEDHGLLPLALALFLLPSIHKLTHILPLVLLNKRVRVQWKFKRGFLPTFRYRANSALSKKTSILMALAPTLLLTIPGLIACYVFPNYFAYILLFTCINIGLSFFDFLCVRHFLRAPRKCIIENAKDGYDILIQNTEV</sequence>
<dbReference type="STRING" id="1385510.GCA_000425205_01888"/>
<gene>
    <name evidence="2" type="ORF">N781_14830</name>
</gene>
<protein>
    <recommendedName>
        <fullName evidence="4">Zincin peptidase</fullName>
    </recommendedName>
</protein>
<evidence type="ECO:0000313" key="2">
    <source>
        <dbReference type="EMBL" id="KGX92603.1"/>
    </source>
</evidence>
<keyword evidence="1" id="KW-1133">Transmembrane helix</keyword>
<feature type="transmembrane region" description="Helical" evidence="1">
    <location>
        <begin position="53"/>
        <end position="78"/>
    </location>
</feature>
<dbReference type="OrthoDB" id="2360495at2"/>
<dbReference type="Pfam" id="PF11667">
    <property type="entry name" value="DUF3267"/>
    <property type="match status" value="1"/>
</dbReference>
<name>A0A0A5GMZ9_9BACI</name>
<accession>A0A0A5GMZ9</accession>
<keyword evidence="1" id="KW-0812">Transmembrane</keyword>